<evidence type="ECO:0000313" key="5">
    <source>
        <dbReference type="Proteomes" id="UP000308430"/>
    </source>
</evidence>
<reference evidence="4 5" key="1">
    <citation type="submission" date="2019-04" db="EMBL/GenBank/DDBJ databases">
        <title>Azoarcus nasutitermitis sp. nov. isolated from termite nest.</title>
        <authorList>
            <person name="Lin S.-Y."/>
            <person name="Hameed A."/>
            <person name="Hsu Y.-H."/>
            <person name="Young C.-C."/>
        </authorList>
    </citation>
    <scope>NUCLEOTIDE SEQUENCE [LARGE SCALE GENOMIC DNA]</scope>
    <source>
        <strain evidence="4 5">CC-YHH838</strain>
    </source>
</reference>
<gene>
    <name evidence="4" type="ORF">E6C76_12625</name>
</gene>
<protein>
    <submittedName>
        <fullName evidence="4">DUF4880 domain-containing protein</fullName>
    </submittedName>
</protein>
<keyword evidence="1" id="KW-0472">Membrane</keyword>
<dbReference type="GO" id="GO:0016989">
    <property type="term" value="F:sigma factor antagonist activity"/>
    <property type="evidence" value="ECO:0007669"/>
    <property type="project" value="TreeGrafter"/>
</dbReference>
<dbReference type="Pfam" id="PF16220">
    <property type="entry name" value="DUF4880"/>
    <property type="match status" value="1"/>
</dbReference>
<name>A0A4S4AZT3_9RHOO</name>
<proteinExistence type="predicted"/>
<dbReference type="InterPro" id="IPR012373">
    <property type="entry name" value="Ferrdict_sens_TM"/>
</dbReference>
<dbReference type="PANTHER" id="PTHR30273">
    <property type="entry name" value="PERIPLASMIC SIGNAL SENSOR AND SIGMA FACTOR ACTIVATOR FECR-RELATED"/>
    <property type="match status" value="1"/>
</dbReference>
<evidence type="ECO:0000259" key="3">
    <source>
        <dbReference type="Pfam" id="PF16220"/>
    </source>
</evidence>
<dbReference type="Proteomes" id="UP000308430">
    <property type="component" value="Unassembled WGS sequence"/>
</dbReference>
<organism evidence="4 5">
    <name type="scientific">Pseudothauera nasutitermitis</name>
    <dbReference type="NCBI Taxonomy" id="2565930"/>
    <lineage>
        <taxon>Bacteria</taxon>
        <taxon>Pseudomonadati</taxon>
        <taxon>Pseudomonadota</taxon>
        <taxon>Betaproteobacteria</taxon>
        <taxon>Rhodocyclales</taxon>
        <taxon>Zoogloeaceae</taxon>
        <taxon>Pseudothauera</taxon>
    </lineage>
</organism>
<dbReference type="PANTHER" id="PTHR30273:SF2">
    <property type="entry name" value="PROTEIN FECR"/>
    <property type="match status" value="1"/>
</dbReference>
<dbReference type="Gene3D" id="3.55.50.30">
    <property type="match status" value="1"/>
</dbReference>
<dbReference type="InterPro" id="IPR006860">
    <property type="entry name" value="FecR"/>
</dbReference>
<feature type="transmembrane region" description="Helical" evidence="1">
    <location>
        <begin position="94"/>
        <end position="113"/>
    </location>
</feature>
<keyword evidence="1" id="KW-0812">Transmembrane</keyword>
<dbReference type="Gene3D" id="2.60.120.1440">
    <property type="match status" value="1"/>
</dbReference>
<accession>A0A4S4AZT3</accession>
<dbReference type="Pfam" id="PF04773">
    <property type="entry name" value="FecR"/>
    <property type="match status" value="1"/>
</dbReference>
<dbReference type="OrthoDB" id="8534726at2"/>
<keyword evidence="5" id="KW-1185">Reference proteome</keyword>
<comment type="caution">
    <text evidence="4">The sequence shown here is derived from an EMBL/GenBank/DDBJ whole genome shotgun (WGS) entry which is preliminary data.</text>
</comment>
<dbReference type="AlphaFoldDB" id="A0A4S4AZT3"/>
<evidence type="ECO:0000259" key="2">
    <source>
        <dbReference type="Pfam" id="PF04773"/>
    </source>
</evidence>
<sequence length="327" mass="35992">MPAARRWATGIFEMDTPSSRIAEQATEYFSRRRAESPQQRRQREAWLAADPRHAAEYAKIQRLWDLAGELRDAPRLQALRGPDMASLRRSRWPGWASAAAVTVGLLFGGVFMASRYAPPEAVIYATALGERRTETLADGTVAVLNTDTALAVRYSRRRRDVELRHGEAQFDVARDAAKPFVVHLGDSTVTAIGTRFQVRRDADAAAVTLLEGKVEVAHGQERHALQPNERALLTANAGILVQPVDLEQANGWVDGWLRFRNAPLSQVVAEANRYSDRKLRLGDPSLADIPLSGNFRAGQSASIATSVQLILPVRVDDSGADIVLLPE</sequence>
<feature type="domain" description="FecR N-terminal" evidence="3">
    <location>
        <begin position="23"/>
        <end position="63"/>
    </location>
</feature>
<evidence type="ECO:0000256" key="1">
    <source>
        <dbReference type="SAM" id="Phobius"/>
    </source>
</evidence>
<feature type="domain" description="FecR protein" evidence="2">
    <location>
        <begin position="124"/>
        <end position="215"/>
    </location>
</feature>
<evidence type="ECO:0000313" key="4">
    <source>
        <dbReference type="EMBL" id="THF64871.1"/>
    </source>
</evidence>
<keyword evidence="1" id="KW-1133">Transmembrane helix</keyword>
<dbReference type="InterPro" id="IPR032623">
    <property type="entry name" value="FecR_N"/>
</dbReference>
<dbReference type="EMBL" id="SSOC01000004">
    <property type="protein sequence ID" value="THF64871.1"/>
    <property type="molecule type" value="Genomic_DNA"/>
</dbReference>
<dbReference type="PIRSF" id="PIRSF018266">
    <property type="entry name" value="FecR"/>
    <property type="match status" value="1"/>
</dbReference>